<evidence type="ECO:0000259" key="1">
    <source>
        <dbReference type="Pfam" id="PF13524"/>
    </source>
</evidence>
<keyword evidence="2" id="KW-0808">Transferase</keyword>
<keyword evidence="2" id="KW-0328">Glycosyltransferase</keyword>
<keyword evidence="3" id="KW-1185">Reference proteome</keyword>
<dbReference type="RefSeq" id="WP_380025197.1">
    <property type="nucleotide sequence ID" value="NZ_JBHSHC010000052.1"/>
</dbReference>
<name>A0ABV9Q3M9_9BACL</name>
<dbReference type="Pfam" id="PF13524">
    <property type="entry name" value="Glyco_trans_1_2"/>
    <property type="match status" value="1"/>
</dbReference>
<gene>
    <name evidence="2" type="ORF">ACFO8Q_07865</name>
</gene>
<sequence length="322" mass="37166">MTRLKILFVNMLYDYGDPRRGYGLELIAYDTLHRMGHQLVPFHYDVLMAEYGREKMNEMLLQTAIKEKPDCMFVSLSENQLDPEVIHQISFNTDTITFNWCADDHWRLGYTLAWAPHFNWMVTTSAAAVPVYHQAGYSNVIKSQWGCNPAIHQKLNLPKIYDVTFIGMPHGNRVEMLQALVDAGFNVHVWGAGWATGRVSIGEMVRIFNQTKINLNFSKASVADILQIKARDFEVPGCGGLLMTGYNDELSEYYEFGKEVVTYRDQSELIEKIRYYLTHEEERDRIAEAGYNRAVRDHSYNRRFDQIFREMGLYGSDRGGLG</sequence>
<feature type="domain" description="Spore protein YkvP/CgeB glycosyl transferase-like" evidence="1">
    <location>
        <begin position="174"/>
        <end position="308"/>
    </location>
</feature>
<dbReference type="EMBL" id="JBHSHC010000052">
    <property type="protein sequence ID" value="MFC4767277.1"/>
    <property type="molecule type" value="Genomic_DNA"/>
</dbReference>
<evidence type="ECO:0000313" key="3">
    <source>
        <dbReference type="Proteomes" id="UP001596002"/>
    </source>
</evidence>
<proteinExistence type="predicted"/>
<comment type="caution">
    <text evidence="2">The sequence shown here is derived from an EMBL/GenBank/DDBJ whole genome shotgun (WGS) entry which is preliminary data.</text>
</comment>
<dbReference type="EC" id="2.4.-.-" evidence="2"/>
<evidence type="ECO:0000313" key="2">
    <source>
        <dbReference type="EMBL" id="MFC4767277.1"/>
    </source>
</evidence>
<accession>A0ABV9Q3M9</accession>
<organism evidence="2 3">
    <name type="scientific">Effusibacillus consociatus</name>
    <dbReference type="NCBI Taxonomy" id="1117041"/>
    <lineage>
        <taxon>Bacteria</taxon>
        <taxon>Bacillati</taxon>
        <taxon>Bacillota</taxon>
        <taxon>Bacilli</taxon>
        <taxon>Bacillales</taxon>
        <taxon>Alicyclobacillaceae</taxon>
        <taxon>Effusibacillus</taxon>
    </lineage>
</organism>
<dbReference type="GO" id="GO:0016757">
    <property type="term" value="F:glycosyltransferase activity"/>
    <property type="evidence" value="ECO:0007669"/>
    <property type="project" value="UniProtKB-KW"/>
</dbReference>
<reference evidence="3" key="1">
    <citation type="journal article" date="2019" name="Int. J. Syst. Evol. Microbiol.">
        <title>The Global Catalogue of Microorganisms (GCM) 10K type strain sequencing project: providing services to taxonomists for standard genome sequencing and annotation.</title>
        <authorList>
            <consortium name="The Broad Institute Genomics Platform"/>
            <consortium name="The Broad Institute Genome Sequencing Center for Infectious Disease"/>
            <person name="Wu L."/>
            <person name="Ma J."/>
        </authorList>
    </citation>
    <scope>NUCLEOTIDE SEQUENCE [LARGE SCALE GENOMIC DNA]</scope>
    <source>
        <strain evidence="3">WYCCWR 12678</strain>
    </source>
</reference>
<protein>
    <submittedName>
        <fullName evidence="2">Glycosyltransferase</fullName>
        <ecNumber evidence="2">2.4.-.-</ecNumber>
    </submittedName>
</protein>
<dbReference type="InterPro" id="IPR055259">
    <property type="entry name" value="YkvP/CgeB_Glyco_trans-like"/>
</dbReference>
<dbReference type="Proteomes" id="UP001596002">
    <property type="component" value="Unassembled WGS sequence"/>
</dbReference>